<protein>
    <recommendedName>
        <fullName evidence="1">Transposase-associated domain-containing protein</fullName>
    </recommendedName>
</protein>
<evidence type="ECO:0000313" key="2">
    <source>
        <dbReference type="EMBL" id="KAL1194893.1"/>
    </source>
</evidence>
<name>A0ABD0ZJP7_CARAN</name>
<dbReference type="AlphaFoldDB" id="A0ABD0ZJP7"/>
<dbReference type="Proteomes" id="UP001558713">
    <property type="component" value="Unassembled WGS sequence"/>
</dbReference>
<reference evidence="2 3" key="1">
    <citation type="submission" date="2024-04" db="EMBL/GenBank/DDBJ databases">
        <title>Genome assembly C_amara_ONT_v2.</title>
        <authorList>
            <person name="Yant L."/>
            <person name="Moore C."/>
            <person name="Slenker M."/>
        </authorList>
    </citation>
    <scope>NUCLEOTIDE SEQUENCE [LARGE SCALE GENOMIC DNA]</scope>
    <source>
        <tissue evidence="2">Leaf</tissue>
    </source>
</reference>
<dbReference type="PANTHER" id="PTHR10775:SF182">
    <property type="entry name" value="TRANSPOSON, EN_SPM-LIKE, TRANSPOSASE-ASSOCIATED DOMAIN PROTEIN-RELATED"/>
    <property type="match status" value="1"/>
</dbReference>
<evidence type="ECO:0000313" key="3">
    <source>
        <dbReference type="Proteomes" id="UP001558713"/>
    </source>
</evidence>
<feature type="domain" description="Transposase-associated" evidence="1">
    <location>
        <begin position="6"/>
        <end position="87"/>
    </location>
</feature>
<dbReference type="PANTHER" id="PTHR10775">
    <property type="entry name" value="OS08G0208400 PROTEIN"/>
    <property type="match status" value="1"/>
</dbReference>
<proteinExistence type="predicted"/>
<comment type="caution">
    <text evidence="2">The sequence shown here is derived from an EMBL/GenBank/DDBJ whole genome shotgun (WGS) entry which is preliminary data.</text>
</comment>
<organism evidence="2 3">
    <name type="scientific">Cardamine amara subsp. amara</name>
    <dbReference type="NCBI Taxonomy" id="228776"/>
    <lineage>
        <taxon>Eukaryota</taxon>
        <taxon>Viridiplantae</taxon>
        <taxon>Streptophyta</taxon>
        <taxon>Embryophyta</taxon>
        <taxon>Tracheophyta</taxon>
        <taxon>Spermatophyta</taxon>
        <taxon>Magnoliopsida</taxon>
        <taxon>eudicotyledons</taxon>
        <taxon>Gunneridae</taxon>
        <taxon>Pentapetalae</taxon>
        <taxon>rosids</taxon>
        <taxon>malvids</taxon>
        <taxon>Brassicales</taxon>
        <taxon>Brassicaceae</taxon>
        <taxon>Cardamineae</taxon>
        <taxon>Cardamine</taxon>
    </lineage>
</organism>
<dbReference type="Pfam" id="PF13963">
    <property type="entry name" value="Transpos_assoc"/>
    <property type="match status" value="1"/>
</dbReference>
<sequence>MSRYFRSWMDEPMMDSEANLLNEEYARGIVEFMKVARNQPRVLKSGKLKCPCSICRNSRNVAVEIVWHHLYTNGFTPGYKIWYLHGETNYDHGSNSSEPTVSEFVGDRTEVDVGVGTVEMVNDAFREIVQYGSEERDRFEEPNLEAGRFFGMLDAAKQPLYKGCREGHSPLSSATRLMTIKTDHNLSEECVDAITDWAKDLLPEDNLLPASYYEVQKLVAGLGLPYKVIDVCIDNCMLYWREDENRNSYRFCRKPRYQEMSGRVPIPYKRMWYLPITDRLKRLYTSQRTAEPMRWHGDHHQDGDITHPSDAEAWKHFQSLYLDFAYERRNVYLGLYTDGFNPFGKHGRKYSLWPVIVTPYNLPPSLCMRREFLFLSILVPGPDHPKRSLDVFLQPLIYELQMLWEHGAEAYDVSCQQNFNMRAVLMWTISDFPAYGMLSGWTTHGRLSCPYCQDNTDAFQLRNGRKSCWFDCHRRFLPSDHAYRRSRTLFTKSKKVFDAPPPEIDGYTLLEQLRDFGADRTPDCGGNGHEVVYGAGEVHNWHKKSIFWDLPYWKTHLLRHNLDVMHVEKKFFENIMNTVLNVKGKTKDNIKSRLDLADICDRAFLEVQPDGKYIFPLYGLQGDKKREFFNWIRDDVKFTDGYAYLIMEKGNLQE</sequence>
<keyword evidence="3" id="KW-1185">Reference proteome</keyword>
<dbReference type="InterPro" id="IPR004242">
    <property type="entry name" value="Transposase_21"/>
</dbReference>
<dbReference type="Pfam" id="PF02992">
    <property type="entry name" value="Transposase_21"/>
    <property type="match status" value="1"/>
</dbReference>
<dbReference type="InterPro" id="IPR029480">
    <property type="entry name" value="Transpos_assoc"/>
</dbReference>
<accession>A0ABD0ZJP7</accession>
<dbReference type="EMBL" id="JBANAX010000741">
    <property type="protein sequence ID" value="KAL1194893.1"/>
    <property type="molecule type" value="Genomic_DNA"/>
</dbReference>
<evidence type="ECO:0000259" key="1">
    <source>
        <dbReference type="Pfam" id="PF13963"/>
    </source>
</evidence>
<gene>
    <name evidence="2" type="ORF">V5N11_020017</name>
</gene>